<sequence length="413" mass="48422">MRILYIRENNSGCGYYRCFVPALFLNCSGHQVDFSYRLKKQHLKEYYIIFLQRAYSPFLIEILEEKRDAKLYYDIDDLLTGLYNEHHMFDFYKEKKKDMETIISLCDGIISPSQILLEKLSYLNKNQIYFPNLLINNFETNTVKKDKKSIIFAGTRSHKEDYKKYSSVFKKLREDHGIKMIFFGFKPDDFDESWMEYIEPVSIFDYQNRLSEIDASIGLALLENNEFKRSKSVIKFAEYSSAGIISVLSEVGAFKDIPDEICIKIDSKESLFNSIEQLMNKQDHEILNKTRGYIKENFHISIAAKYLSKITDFEKDFTFNKEIYNNLKKRFLMSDDLNDIIFSKSNYYIVGNSQTANEIVKIFKDRKITINGVVESDDDIPKDSNVIICSKGYPGEIKSKLNEKGIKNIYSVY</sequence>
<name>A0A2N5ZK93_MUIH1</name>
<evidence type="ECO:0008006" key="3">
    <source>
        <dbReference type="Google" id="ProtNLM"/>
    </source>
</evidence>
<dbReference type="EMBL" id="PKTG01000041">
    <property type="protein sequence ID" value="PLX19117.1"/>
    <property type="molecule type" value="Genomic_DNA"/>
</dbReference>
<comment type="caution">
    <text evidence="1">The sequence shown here is derived from an EMBL/GenBank/DDBJ whole genome shotgun (WGS) entry which is preliminary data.</text>
</comment>
<dbReference type="AlphaFoldDB" id="A0A2N5ZK93"/>
<evidence type="ECO:0000313" key="2">
    <source>
        <dbReference type="Proteomes" id="UP000234857"/>
    </source>
</evidence>
<organism evidence="1 2">
    <name type="scientific">Muiribacterium halophilum</name>
    <dbReference type="NCBI Taxonomy" id="2053465"/>
    <lineage>
        <taxon>Bacteria</taxon>
        <taxon>Candidatus Muiribacteriota</taxon>
        <taxon>Candidatus Muiribacteriia</taxon>
        <taxon>Candidatus Muiribacteriales</taxon>
        <taxon>Candidatus Muiribacteriaceae</taxon>
        <taxon>Candidatus Muiribacterium</taxon>
    </lineage>
</organism>
<protein>
    <recommendedName>
        <fullName evidence="3">Glycosyl transferase family 1 domain-containing protein</fullName>
    </recommendedName>
</protein>
<evidence type="ECO:0000313" key="1">
    <source>
        <dbReference type="EMBL" id="PLX19117.1"/>
    </source>
</evidence>
<dbReference type="Proteomes" id="UP000234857">
    <property type="component" value="Unassembled WGS sequence"/>
</dbReference>
<reference evidence="1 2" key="1">
    <citation type="submission" date="2017-11" db="EMBL/GenBank/DDBJ databases">
        <title>Genome-resolved metagenomics identifies genetic mobility, metabolic interactions, and unexpected diversity in perchlorate-reducing communities.</title>
        <authorList>
            <person name="Barnum T.P."/>
            <person name="Figueroa I.A."/>
            <person name="Carlstrom C.I."/>
            <person name="Lucas L.N."/>
            <person name="Engelbrektson A.L."/>
            <person name="Coates J.D."/>
        </authorList>
    </citation>
    <scope>NUCLEOTIDE SEQUENCE [LARGE SCALE GENOMIC DNA]</scope>
    <source>
        <strain evidence="1">BM706</strain>
    </source>
</reference>
<accession>A0A2N5ZK93</accession>
<proteinExistence type="predicted"/>
<gene>
    <name evidence="1" type="ORF">C0601_02790</name>
</gene>